<evidence type="ECO:0000256" key="2">
    <source>
        <dbReference type="SAM" id="Phobius"/>
    </source>
</evidence>
<gene>
    <name evidence="3" type="ORF">UT11_C0005G0004</name>
</gene>
<dbReference type="Proteomes" id="UP000033934">
    <property type="component" value="Unassembled WGS sequence"/>
</dbReference>
<proteinExistence type="predicted"/>
<accession>A0A0G0LEZ7</accession>
<organism evidence="3 4">
    <name type="scientific">Berkelbacteria bacterium GW2011_GWA2_38_9</name>
    <dbReference type="NCBI Taxonomy" id="1618334"/>
    <lineage>
        <taxon>Bacteria</taxon>
        <taxon>Candidatus Berkelbacteria</taxon>
    </lineage>
</organism>
<feature type="transmembrane region" description="Helical" evidence="2">
    <location>
        <begin position="24"/>
        <end position="47"/>
    </location>
</feature>
<name>A0A0G0LEZ7_9BACT</name>
<feature type="region of interest" description="Disordered" evidence="1">
    <location>
        <begin position="52"/>
        <end position="107"/>
    </location>
</feature>
<keyword evidence="2" id="KW-0812">Transmembrane</keyword>
<protein>
    <submittedName>
        <fullName evidence="3">Uncharacterized protein</fullName>
    </submittedName>
</protein>
<sequence>MKNQANFEEPSDPASRSLEPQSRVGLIIGIILALIAVLGGLWAYLVFQTGEKPPEDVGQPKQAATTSDFINQPGSGDRPLPPHDPITINPELKGQSAPEAYRVITNQ</sequence>
<comment type="caution">
    <text evidence="3">The sequence shown here is derived from an EMBL/GenBank/DDBJ whole genome shotgun (WGS) entry which is preliminary data.</text>
</comment>
<evidence type="ECO:0000313" key="4">
    <source>
        <dbReference type="Proteomes" id="UP000033934"/>
    </source>
</evidence>
<keyword evidence="2" id="KW-0472">Membrane</keyword>
<keyword evidence="2" id="KW-1133">Transmembrane helix</keyword>
<feature type="compositionally biased region" description="Polar residues" evidence="1">
    <location>
        <begin position="62"/>
        <end position="74"/>
    </location>
</feature>
<reference evidence="3 4" key="1">
    <citation type="journal article" date="2015" name="Nature">
        <title>rRNA introns, odd ribosomes, and small enigmatic genomes across a large radiation of phyla.</title>
        <authorList>
            <person name="Brown C.T."/>
            <person name="Hug L.A."/>
            <person name="Thomas B.C."/>
            <person name="Sharon I."/>
            <person name="Castelle C.J."/>
            <person name="Singh A."/>
            <person name="Wilkins M.J."/>
            <person name="Williams K.H."/>
            <person name="Banfield J.F."/>
        </authorList>
    </citation>
    <scope>NUCLEOTIDE SEQUENCE [LARGE SCALE GENOMIC DNA]</scope>
</reference>
<evidence type="ECO:0000313" key="3">
    <source>
        <dbReference type="EMBL" id="KKQ90463.1"/>
    </source>
</evidence>
<dbReference type="EMBL" id="LBVO01000005">
    <property type="protein sequence ID" value="KKQ90463.1"/>
    <property type="molecule type" value="Genomic_DNA"/>
</dbReference>
<dbReference type="AlphaFoldDB" id="A0A0G0LEZ7"/>
<evidence type="ECO:0000256" key="1">
    <source>
        <dbReference type="SAM" id="MobiDB-lite"/>
    </source>
</evidence>